<evidence type="ECO:0000256" key="3">
    <source>
        <dbReference type="PIRSR" id="PIRSR603469-3"/>
    </source>
</evidence>
<feature type="site" description="Transition state stabilizer" evidence="4">
    <location>
        <position position="294"/>
    </location>
</feature>
<sequence>MSYYQNSSNRGGRRDNKGNNRNYAKSRACRQSFPVQGPNGEGKQESIIVGGGPNRNFPSAVGAGQQITSFRNFSEKNIEDFCCYDPCKDYRRCLREHVNATPSSWTREQAELIRLTPNNTAPVIEIPDPFVRTSPDVWIWDTWPLTTRDGSIAVLPGGWRVIFALTAPRSVLPGKRHDVARIDYFYSRNGLDWIEGGAVFPEGASLGTREWAGSAFVEDDRIHFFYTAVGRRGENTITFEQRLAYTTGEVFSDLNGVIFDNWSPHQIILEPDGVLYQTLEQSQGAGGIIYAFRDPYFFKDPATGCEYLLFEGNVAGTVEDIDCGPGVPPEARAFTGNIGIALLRNRDFTEWTLLPALLEATCTNQQTERPHLIVHNGRYLLFTDSHEFTFAPGLKTGPGPDGLYGFVASSLRGNYIPLNQSGLVIANPPQEPFQAYSWFVLPDLSVISFIDNFNLQGIPIQDVGLLPSEFQFAHFGGTLAPTLQLEVTGPATTSIVNELEFGLVMLSQTESPKCIRTRNEVTGQNCDNRPRRICKKDHCKNDPCRCNNRHDSCDDNNKHQDGHNDNHHDCNRRYQNDRYNGNRYDDNRDNGYGDNRDNGYGDNRDDGYDDNRDDGYDDNRDDGYDDNRDDGYDDNRDDGYDDNRDDGYGDNRDDGYDGNQDDGYDSNQDDRYDDNRNDRYVNNQYDGPINDSQYSGNGNNYRNPNLGNKPCGCKNFK</sequence>
<dbReference type="KEGG" id="cpat:CLPA_c10840"/>
<dbReference type="GO" id="GO:0009758">
    <property type="term" value="P:carbohydrate utilization"/>
    <property type="evidence" value="ECO:0007669"/>
    <property type="project" value="InterPro"/>
</dbReference>
<evidence type="ECO:0000256" key="1">
    <source>
        <dbReference type="ARBA" id="ARBA00006775"/>
    </source>
</evidence>
<evidence type="ECO:0000313" key="7">
    <source>
        <dbReference type="EMBL" id="AJA51172.1"/>
    </source>
</evidence>
<keyword evidence="3" id="KW-0479">Metal-binding</keyword>
<dbReference type="Pfam" id="PF02435">
    <property type="entry name" value="Glyco_hydro_68"/>
    <property type="match status" value="1"/>
</dbReference>
<dbReference type="EC" id="2.4.1.10" evidence="7"/>
<feature type="compositionally biased region" description="Low complexity" evidence="6">
    <location>
        <begin position="1"/>
        <end position="10"/>
    </location>
</feature>
<dbReference type="Gene3D" id="2.115.10.20">
    <property type="entry name" value="Glycosyl hydrolase domain, family 43"/>
    <property type="match status" value="1"/>
</dbReference>
<feature type="compositionally biased region" description="Basic and acidic residues" evidence="6">
    <location>
        <begin position="583"/>
        <end position="655"/>
    </location>
</feature>
<evidence type="ECO:0000313" key="10">
    <source>
        <dbReference type="Proteomes" id="UP000030905"/>
    </source>
</evidence>
<dbReference type="InterPro" id="IPR003469">
    <property type="entry name" value="Glyco_hydro_68"/>
</dbReference>
<dbReference type="RefSeq" id="WP_051803907.1">
    <property type="nucleotide sequence ID" value="NZ_CP009267.1"/>
</dbReference>
<evidence type="ECO:0000256" key="2">
    <source>
        <dbReference type="PIRSR" id="PIRSR603469-2"/>
    </source>
</evidence>
<dbReference type="EMBL" id="JPGY02000001">
    <property type="protein sequence ID" value="KRU12820.1"/>
    <property type="molecule type" value="Genomic_DNA"/>
</dbReference>
<reference evidence="8" key="2">
    <citation type="submission" date="2015-10" db="EMBL/GenBank/DDBJ databases">
        <title>Improved Draft Genome Sequence of Clostridium pasteurianum Strain ATCC 6013 (DSM 525) Using a Hybrid Next-Generation Sequencing Approach.</title>
        <authorList>
            <person name="Pyne M.E."/>
            <person name="Utturkar S.M."/>
            <person name="Brown S.D."/>
            <person name="Moo-Young M."/>
            <person name="Chung D.A."/>
            <person name="Chou P.C."/>
        </authorList>
    </citation>
    <scope>NUCLEOTIDE SEQUENCE</scope>
    <source>
        <strain evidence="8">ATCC 6013</strain>
    </source>
</reference>
<keyword evidence="7" id="KW-0808">Transferase</keyword>
<name>A0A0H3J1D5_CLOPA</name>
<evidence type="ECO:0000313" key="8">
    <source>
        <dbReference type="EMBL" id="KRU12820.1"/>
    </source>
</evidence>
<dbReference type="PATRIC" id="fig|1262449.7.peg.1097"/>
<feature type="compositionally biased region" description="Basic and acidic residues" evidence="6">
    <location>
        <begin position="553"/>
        <end position="576"/>
    </location>
</feature>
<dbReference type="KEGG" id="cpae:CPAST_c10840"/>
<dbReference type="EMBL" id="CP009268">
    <property type="protein sequence ID" value="AJA51172.1"/>
    <property type="molecule type" value="Genomic_DNA"/>
</dbReference>
<feature type="compositionally biased region" description="Basic and acidic residues" evidence="6">
    <location>
        <begin position="668"/>
        <end position="679"/>
    </location>
</feature>
<comment type="similarity">
    <text evidence="1 5">Belongs to the glycosyl hydrolase 68 family.</text>
</comment>
<dbReference type="SUPFAM" id="SSF75005">
    <property type="entry name" value="Arabinanase/levansucrase/invertase"/>
    <property type="match status" value="1"/>
</dbReference>
<evidence type="ECO:0000256" key="4">
    <source>
        <dbReference type="PIRSR" id="PIRSR603469-4"/>
    </source>
</evidence>
<feature type="compositionally biased region" description="Low complexity" evidence="6">
    <location>
        <begin position="696"/>
        <end position="708"/>
    </location>
</feature>
<dbReference type="Proteomes" id="UP000028042">
    <property type="component" value="Unassembled WGS sequence"/>
</dbReference>
<evidence type="ECO:0000256" key="5">
    <source>
        <dbReference type="RuleBase" id="RU361220"/>
    </source>
</evidence>
<keyword evidence="10" id="KW-1185">Reference proteome</keyword>
<dbReference type="GO" id="GO:0050053">
    <property type="term" value="F:levansucrase activity"/>
    <property type="evidence" value="ECO:0007669"/>
    <property type="project" value="UniProtKB-EC"/>
</dbReference>
<accession>A0A0H3J1D5</accession>
<gene>
    <name evidence="7" type="primary">lsc</name>
    <name evidence="7" type="ORF">CLPA_c10840</name>
    <name evidence="8" type="ORF">CP6013_02068</name>
</gene>
<dbReference type="CDD" id="cd08997">
    <property type="entry name" value="GH68"/>
    <property type="match status" value="1"/>
</dbReference>
<dbReference type="AlphaFoldDB" id="A0A0H3J1D5"/>
<protein>
    <submittedName>
        <fullName evidence="7">Levansucrase</fullName>
        <ecNumber evidence="7">2.4.1.10</ecNumber>
    </submittedName>
</protein>
<dbReference type="Proteomes" id="UP000030905">
    <property type="component" value="Chromosome"/>
</dbReference>
<organism evidence="7 10">
    <name type="scientific">Clostridium pasteurianum DSM 525 = ATCC 6013</name>
    <dbReference type="NCBI Taxonomy" id="1262449"/>
    <lineage>
        <taxon>Bacteria</taxon>
        <taxon>Bacillati</taxon>
        <taxon>Bacillota</taxon>
        <taxon>Clostridia</taxon>
        <taxon>Eubacteriales</taxon>
        <taxon>Clostridiaceae</taxon>
        <taxon>Clostridium</taxon>
    </lineage>
</organism>
<feature type="binding site" evidence="2">
    <location>
        <position position="140"/>
    </location>
    <ligand>
        <name>substrate</name>
    </ligand>
</feature>
<keyword evidence="7" id="KW-0328">Glycosyltransferase</keyword>
<evidence type="ECO:0000256" key="6">
    <source>
        <dbReference type="SAM" id="MobiDB-lite"/>
    </source>
</evidence>
<reference evidence="7 10" key="1">
    <citation type="journal article" date="2015" name="Genome Announc.">
        <title>Complete Genome Sequence of the Nitrogen-Fixing and Solvent-Producing Clostridium pasteurianum DSM 525.</title>
        <authorList>
            <person name="Poehlein A."/>
            <person name="Grosse-Honebrink A."/>
            <person name="Zhang Y."/>
            <person name="Minton N.P."/>
            <person name="Daniel R."/>
        </authorList>
    </citation>
    <scope>NUCLEOTIDE SEQUENCE [LARGE SCALE GENOMIC DNA]</scope>
    <source>
        <strain evidence="7">DSM 525</strain>
        <strain evidence="10">DSM 525 / ATCC 6013</strain>
    </source>
</reference>
<keyword evidence="3" id="KW-0106">Calcium</keyword>
<reference evidence="8 9" key="3">
    <citation type="journal article" name="Genome Announc.">
        <title>Improved Draft Genome Sequence of Clostridium pasteurianum Strain ATCC 6013 (DSM 525) Using a Hybrid Next-Generation Sequencing Approach.</title>
        <authorList>
            <person name="Pyne M.E."/>
            <person name="Utturkar S."/>
            <person name="Brown S.D."/>
            <person name="Moo-Young M."/>
            <person name="Chung D.A."/>
            <person name="Chou C.P."/>
        </authorList>
    </citation>
    <scope>NUCLEOTIDE SEQUENCE [LARGE SCALE GENOMIC DNA]</scope>
    <source>
        <strain evidence="8 9">ATCC 6013</strain>
    </source>
</reference>
<feature type="region of interest" description="Disordered" evidence="6">
    <location>
        <begin position="553"/>
        <end position="717"/>
    </location>
</feature>
<comment type="cofactor">
    <cofactor evidence="3">
        <name>Ca(2+)</name>
        <dbReference type="ChEBI" id="CHEBI:29108"/>
    </cofactor>
</comment>
<dbReference type="GO" id="GO:0046872">
    <property type="term" value="F:metal ion binding"/>
    <property type="evidence" value="ECO:0007669"/>
    <property type="project" value="UniProtKB-KW"/>
</dbReference>
<feature type="binding site" evidence="3">
    <location>
        <position position="189"/>
    </location>
    <ligand>
        <name>Ca(2+)</name>
        <dbReference type="ChEBI" id="CHEBI:29108"/>
        <label>1</label>
    </ligand>
</feature>
<feature type="binding site" evidence="2">
    <location>
        <position position="212"/>
    </location>
    <ligand>
        <name>substrate</name>
    </ligand>
</feature>
<feature type="binding site" evidence="2">
    <location>
        <begin position="293"/>
        <end position="294"/>
    </location>
    <ligand>
        <name>substrate</name>
    </ligand>
</feature>
<feature type="region of interest" description="Disordered" evidence="6">
    <location>
        <begin position="1"/>
        <end position="50"/>
    </location>
</feature>
<dbReference type="InterPro" id="IPR023296">
    <property type="entry name" value="Glyco_hydro_beta-prop_sf"/>
</dbReference>
<proteinExistence type="inferred from homology"/>
<evidence type="ECO:0000313" key="9">
    <source>
        <dbReference type="Proteomes" id="UP000028042"/>
    </source>
</evidence>
<dbReference type="eggNOG" id="COG1621">
    <property type="taxonomic scope" value="Bacteria"/>
</dbReference>
<dbReference type="GeneID" id="93073278"/>